<name>A0A0F9QAB1_9ZZZZ</name>
<reference evidence="1" key="1">
    <citation type="journal article" date="2015" name="Nature">
        <title>Complex archaea that bridge the gap between prokaryotes and eukaryotes.</title>
        <authorList>
            <person name="Spang A."/>
            <person name="Saw J.H."/>
            <person name="Jorgensen S.L."/>
            <person name="Zaremba-Niedzwiedzka K."/>
            <person name="Martijn J."/>
            <person name="Lind A.E."/>
            <person name="van Eijk R."/>
            <person name="Schleper C."/>
            <person name="Guy L."/>
            <person name="Ettema T.J."/>
        </authorList>
    </citation>
    <scope>NUCLEOTIDE SEQUENCE</scope>
</reference>
<organism evidence="1">
    <name type="scientific">marine sediment metagenome</name>
    <dbReference type="NCBI Taxonomy" id="412755"/>
    <lineage>
        <taxon>unclassified sequences</taxon>
        <taxon>metagenomes</taxon>
        <taxon>ecological metagenomes</taxon>
    </lineage>
</organism>
<dbReference type="AlphaFoldDB" id="A0A0F9QAB1"/>
<comment type="caution">
    <text evidence="1">The sequence shown here is derived from an EMBL/GenBank/DDBJ whole genome shotgun (WGS) entry which is preliminary data.</text>
</comment>
<proteinExistence type="predicted"/>
<protein>
    <submittedName>
        <fullName evidence="1">Uncharacterized protein</fullName>
    </submittedName>
</protein>
<gene>
    <name evidence="1" type="ORF">LCGC14_0743290</name>
</gene>
<evidence type="ECO:0000313" key="1">
    <source>
        <dbReference type="EMBL" id="KKN39459.1"/>
    </source>
</evidence>
<dbReference type="EMBL" id="LAZR01001763">
    <property type="protein sequence ID" value="KKN39459.1"/>
    <property type="molecule type" value="Genomic_DNA"/>
</dbReference>
<accession>A0A0F9QAB1</accession>
<sequence>MSFEDLVNQFAEDIQFDALKDWCSLFDVEYQEPPCDDMYPDWESELRGKLAEAMMKVEKR</sequence>